<dbReference type="AlphaFoldDB" id="C5L9S7"/>
<gene>
    <name evidence="1" type="ORF">Pmar_PMAR024296</name>
</gene>
<protein>
    <submittedName>
        <fullName evidence="1">Uncharacterized protein</fullName>
    </submittedName>
</protein>
<dbReference type="GeneID" id="9055486"/>
<proteinExistence type="predicted"/>
<keyword evidence="2" id="KW-1185">Reference proteome</keyword>
<accession>C5L9S7</accession>
<dbReference type="InParanoid" id="C5L9S7"/>
<dbReference type="RefSeq" id="XP_002774700.1">
    <property type="nucleotide sequence ID" value="XM_002774654.1"/>
</dbReference>
<reference evidence="1 2" key="1">
    <citation type="submission" date="2008-07" db="EMBL/GenBank/DDBJ databases">
        <authorList>
            <person name="El-Sayed N."/>
            <person name="Caler E."/>
            <person name="Inman J."/>
            <person name="Amedeo P."/>
            <person name="Hass B."/>
            <person name="Wortman J."/>
        </authorList>
    </citation>
    <scope>NUCLEOTIDE SEQUENCE [LARGE SCALE GENOMIC DNA]</scope>
    <source>
        <strain evidence="2">ATCC 50983 / TXsc</strain>
    </source>
</reference>
<evidence type="ECO:0000313" key="1">
    <source>
        <dbReference type="EMBL" id="EER06516.1"/>
    </source>
</evidence>
<dbReference type="Proteomes" id="UP000007800">
    <property type="component" value="Unassembled WGS sequence"/>
</dbReference>
<dbReference type="OrthoDB" id="435015at2759"/>
<name>C5L9S7_PERM5</name>
<dbReference type="EMBL" id="GG680662">
    <property type="protein sequence ID" value="EER06516.1"/>
    <property type="molecule type" value="Genomic_DNA"/>
</dbReference>
<evidence type="ECO:0000313" key="2">
    <source>
        <dbReference type="Proteomes" id="UP000007800"/>
    </source>
</evidence>
<feature type="non-terminal residue" evidence="1">
    <location>
        <position position="184"/>
    </location>
</feature>
<organism evidence="2">
    <name type="scientific">Perkinsus marinus (strain ATCC 50983 / TXsc)</name>
    <dbReference type="NCBI Taxonomy" id="423536"/>
    <lineage>
        <taxon>Eukaryota</taxon>
        <taxon>Sar</taxon>
        <taxon>Alveolata</taxon>
        <taxon>Perkinsozoa</taxon>
        <taxon>Perkinsea</taxon>
        <taxon>Perkinsida</taxon>
        <taxon>Perkinsidae</taxon>
        <taxon>Perkinsus</taxon>
    </lineage>
</organism>
<sequence length="184" mass="20373">MADIDHCIARIDNALEILLPTSLDEVFNEIDLDAEFATEEGGSATAVGNAESLSSSSTWVPDRNVTIRIQPGAASLTPQERAGENDAVFDQLRDDLRLTRARRWQTWLDRQRDAMTEVVDSQGLRGKSLPIGVPLSGPQEIYSSPESCLAWLEHKRAELDRAVGRALISTFNTTHRSAEATRRQ</sequence>